<keyword evidence="2" id="KW-1185">Reference proteome</keyword>
<keyword evidence="1" id="KW-0808">Transferase</keyword>
<sequence>MAHLTTTTDSSTGETSLTGSAAVTTGRSSADTLVPTGTSDWPQAETDPYKRVLLLKDRSGSSTASLSTSIQEYRTIHGRRYHSARGNTDYWGPNDEIQAHSMDLTHHALTLLFHHKIFLAPIGDDPRKALDVGCGTDFADLYPQCEVIGTDISPTQPPWTPVNLRFEMDDCTSIPWTFAPASFDYIHLRYLFGAVRDWDALYAETLRMLAPGTGWAEAVEPSIYVRSDDGSVTEGDGSALAEWGPLFEEAAGRYRGQQQGMCMRVVEEDVLATAFVRAGFVDVVQRTFKCPLAPFPRSAHMKEVGMFARFAMEEGMEGFALYLFTNSLGWTREQVTIYLSRVRRELRDRRKSPYLFVQVVYGRKPAAPG</sequence>
<evidence type="ECO:0000313" key="2">
    <source>
        <dbReference type="Proteomes" id="UP001497680"/>
    </source>
</evidence>
<proteinExistence type="predicted"/>
<organism evidence="1 2">
    <name type="scientific">Hypoxylon rubiginosum</name>
    <dbReference type="NCBI Taxonomy" id="110542"/>
    <lineage>
        <taxon>Eukaryota</taxon>
        <taxon>Fungi</taxon>
        <taxon>Dikarya</taxon>
        <taxon>Ascomycota</taxon>
        <taxon>Pezizomycotina</taxon>
        <taxon>Sordariomycetes</taxon>
        <taxon>Xylariomycetidae</taxon>
        <taxon>Xylariales</taxon>
        <taxon>Hypoxylaceae</taxon>
        <taxon>Hypoxylon</taxon>
    </lineage>
</organism>
<reference evidence="1 2" key="1">
    <citation type="journal article" date="2022" name="New Phytol.">
        <title>Ecological generalism drives hyperdiversity of secondary metabolite gene clusters in xylarialean endophytes.</title>
        <authorList>
            <person name="Franco M.E.E."/>
            <person name="Wisecaver J.H."/>
            <person name="Arnold A.E."/>
            <person name="Ju Y.M."/>
            <person name="Slot J.C."/>
            <person name="Ahrendt S."/>
            <person name="Moore L.P."/>
            <person name="Eastman K.E."/>
            <person name="Scott K."/>
            <person name="Konkel Z."/>
            <person name="Mondo S.J."/>
            <person name="Kuo A."/>
            <person name="Hayes R.D."/>
            <person name="Haridas S."/>
            <person name="Andreopoulos B."/>
            <person name="Riley R."/>
            <person name="LaButti K."/>
            <person name="Pangilinan J."/>
            <person name="Lipzen A."/>
            <person name="Amirebrahimi M."/>
            <person name="Yan J."/>
            <person name="Adam C."/>
            <person name="Keymanesh K."/>
            <person name="Ng V."/>
            <person name="Louie K."/>
            <person name="Northen T."/>
            <person name="Drula E."/>
            <person name="Henrissat B."/>
            <person name="Hsieh H.M."/>
            <person name="Youens-Clark K."/>
            <person name="Lutzoni F."/>
            <person name="Miadlikowska J."/>
            <person name="Eastwood D.C."/>
            <person name="Hamelin R.C."/>
            <person name="Grigoriev I.V."/>
            <person name="U'Ren J.M."/>
        </authorList>
    </citation>
    <scope>NUCLEOTIDE SEQUENCE [LARGE SCALE GENOMIC DNA]</scope>
    <source>
        <strain evidence="1 2">ER1909</strain>
    </source>
</reference>
<protein>
    <submittedName>
        <fullName evidence="1">S-adenosyl-L-methionine-dependent methyltransferase</fullName>
    </submittedName>
</protein>
<evidence type="ECO:0000313" key="1">
    <source>
        <dbReference type="EMBL" id="KAI6092041.1"/>
    </source>
</evidence>
<dbReference type="Proteomes" id="UP001497680">
    <property type="component" value="Unassembled WGS sequence"/>
</dbReference>
<accession>A0ACC0DGS6</accession>
<dbReference type="EMBL" id="MU394284">
    <property type="protein sequence ID" value="KAI6092041.1"/>
    <property type="molecule type" value="Genomic_DNA"/>
</dbReference>
<name>A0ACC0DGS6_9PEZI</name>
<comment type="caution">
    <text evidence="1">The sequence shown here is derived from an EMBL/GenBank/DDBJ whole genome shotgun (WGS) entry which is preliminary data.</text>
</comment>
<gene>
    <name evidence="1" type="ORF">F4821DRAFT_279465</name>
</gene>
<keyword evidence="1" id="KW-0489">Methyltransferase</keyword>